<feature type="region of interest" description="Disordered" evidence="3">
    <location>
        <begin position="271"/>
        <end position="328"/>
    </location>
</feature>
<feature type="domain" description="SH3" evidence="4">
    <location>
        <begin position="148"/>
        <end position="209"/>
    </location>
</feature>
<dbReference type="PANTHER" id="PTHR15706:SF10">
    <property type="entry name" value="NADPH OXIDASE ORGANIZER 1"/>
    <property type="match status" value="1"/>
</dbReference>
<dbReference type="SUPFAM" id="SSF50044">
    <property type="entry name" value="SH3-domain"/>
    <property type="match status" value="2"/>
</dbReference>
<keyword evidence="6" id="KW-1185">Reference proteome</keyword>
<evidence type="ECO:0000256" key="2">
    <source>
        <dbReference type="PROSITE-ProRule" id="PRU00192"/>
    </source>
</evidence>
<dbReference type="GO" id="GO:0016176">
    <property type="term" value="F:superoxide-generating NADPH oxidase activator activity"/>
    <property type="evidence" value="ECO:0007669"/>
    <property type="project" value="TreeGrafter"/>
</dbReference>
<dbReference type="InterPro" id="IPR051228">
    <property type="entry name" value="NADPH_Oxidase/PX-Domain"/>
</dbReference>
<dbReference type="InterPro" id="IPR036028">
    <property type="entry name" value="SH3-like_dom_sf"/>
</dbReference>
<evidence type="ECO:0000259" key="4">
    <source>
        <dbReference type="PROSITE" id="PS50002"/>
    </source>
</evidence>
<dbReference type="FunFam" id="2.30.30.40:FF:000233">
    <property type="entry name" value="NADPH oxidase organizer 1"/>
    <property type="match status" value="1"/>
</dbReference>
<evidence type="ECO:0000256" key="3">
    <source>
        <dbReference type="SAM" id="MobiDB-lite"/>
    </source>
</evidence>
<dbReference type="GO" id="GO:0005737">
    <property type="term" value="C:cytoplasm"/>
    <property type="evidence" value="ECO:0007669"/>
    <property type="project" value="TreeGrafter"/>
</dbReference>
<dbReference type="Pfam" id="PF00018">
    <property type="entry name" value="SH3_1"/>
    <property type="match status" value="1"/>
</dbReference>
<dbReference type="GO" id="GO:0042554">
    <property type="term" value="P:superoxide anion generation"/>
    <property type="evidence" value="ECO:0007669"/>
    <property type="project" value="TreeGrafter"/>
</dbReference>
<accession>A0AAY5E973</accession>
<evidence type="ECO:0000256" key="1">
    <source>
        <dbReference type="ARBA" id="ARBA00022443"/>
    </source>
</evidence>
<dbReference type="CDD" id="cd12024">
    <property type="entry name" value="SH3_NoxO1_2"/>
    <property type="match status" value="1"/>
</dbReference>
<proteinExistence type="predicted"/>
<reference evidence="5" key="3">
    <citation type="submission" date="2025-09" db="UniProtKB">
        <authorList>
            <consortium name="Ensembl"/>
        </authorList>
    </citation>
    <scope>IDENTIFICATION</scope>
</reference>
<dbReference type="SMART" id="SM00326">
    <property type="entry name" value="SH3"/>
    <property type="match status" value="2"/>
</dbReference>
<name>A0AAY5E973_ELEEL</name>
<dbReference type="Gene3D" id="2.30.30.40">
    <property type="entry name" value="SH3 Domains"/>
    <property type="match status" value="2"/>
</dbReference>
<feature type="domain" description="SH3" evidence="4">
    <location>
        <begin position="81"/>
        <end position="143"/>
    </location>
</feature>
<dbReference type="InterPro" id="IPR001452">
    <property type="entry name" value="SH3_domain"/>
</dbReference>
<dbReference type="GeneTree" id="ENSGT00940000158812"/>
<dbReference type="InterPro" id="IPR035758">
    <property type="entry name" value="NoxO1_SH3_2"/>
</dbReference>
<dbReference type="PROSITE" id="PS50002">
    <property type="entry name" value="SH3"/>
    <property type="match status" value="2"/>
</dbReference>
<evidence type="ECO:0000313" key="5">
    <source>
        <dbReference type="Ensembl" id="ENSEEEP00000053084.1"/>
    </source>
</evidence>
<protein>
    <submittedName>
        <fullName evidence="5">NADPH oxidase organizer 1b</fullName>
    </submittedName>
</protein>
<evidence type="ECO:0000313" key="6">
    <source>
        <dbReference type="Proteomes" id="UP000314983"/>
    </source>
</evidence>
<keyword evidence="1 2" id="KW-0728">SH3 domain</keyword>
<reference evidence="5" key="2">
    <citation type="submission" date="2025-08" db="UniProtKB">
        <authorList>
            <consortium name="Ensembl"/>
        </authorList>
    </citation>
    <scope>IDENTIFICATION</scope>
</reference>
<dbReference type="Ensembl" id="ENSEEET00000066015.1">
    <property type="protein sequence ID" value="ENSEEEP00000053084.1"/>
    <property type="gene ID" value="ENSEEEG00000025157.1"/>
</dbReference>
<dbReference type="Proteomes" id="UP000314983">
    <property type="component" value="Chromosome 14"/>
</dbReference>
<reference evidence="5 6" key="1">
    <citation type="submission" date="2020-05" db="EMBL/GenBank/DDBJ databases">
        <title>Electrophorus electricus (electric eel) genome, fEleEle1, primary haplotype.</title>
        <authorList>
            <person name="Myers G."/>
            <person name="Meyer A."/>
            <person name="Fedrigo O."/>
            <person name="Formenti G."/>
            <person name="Rhie A."/>
            <person name="Tracey A."/>
            <person name="Sims Y."/>
            <person name="Jarvis E.D."/>
        </authorList>
    </citation>
    <scope>NUCLEOTIDE SEQUENCE [LARGE SCALE GENOMIC DNA]</scope>
</reference>
<dbReference type="PANTHER" id="PTHR15706">
    <property type="entry name" value="SH3 MULTIPLE DOMAIN"/>
    <property type="match status" value="1"/>
</dbReference>
<sequence>MLRMNFQKSPAMHVRRGRALEKYCTELLNCDPSISGAIEGFCNVLILFFPIPGSVMIFQPEAVPNGLASRKLSSGNVTQPYVTQTYRCVAPYETKDTNNRPFNVAVNETLDVLIKDQAGWWLVENESKCLAWFPAPFLEICEDEEEDDELDNAAAQIGSCYTAKTRDELSVAIGTVLEVLQKSDNGWWLARYNGKTGYVPSMHLRPYTDPMSGLQKKLYCCTLNQTPTATLEGVPERECSTPAQYDRFNSCSDSICSSSDGMDVRFHSVSSMGSSFEDEEDTGKPESDSESDSAHSGVSGEPPSPTDSESSRLPRMPPRPRTREILSRCTTYTRKAALATQSQLFPERFGPNN</sequence>
<dbReference type="AlphaFoldDB" id="A0AAY5E973"/>
<organism evidence="5 6">
    <name type="scientific">Electrophorus electricus</name>
    <name type="common">Electric eel</name>
    <name type="synonym">Gymnotus electricus</name>
    <dbReference type="NCBI Taxonomy" id="8005"/>
    <lineage>
        <taxon>Eukaryota</taxon>
        <taxon>Metazoa</taxon>
        <taxon>Chordata</taxon>
        <taxon>Craniata</taxon>
        <taxon>Vertebrata</taxon>
        <taxon>Euteleostomi</taxon>
        <taxon>Actinopterygii</taxon>
        <taxon>Neopterygii</taxon>
        <taxon>Teleostei</taxon>
        <taxon>Ostariophysi</taxon>
        <taxon>Gymnotiformes</taxon>
        <taxon>Gymnotoidei</taxon>
        <taxon>Gymnotidae</taxon>
        <taxon>Electrophorus</taxon>
    </lineage>
</organism>